<sequence length="132" mass="15685">MLLRYMAHNSVQKRVYQKKRRYFIQEIQIDGTSHLWKPLPRGKEDIKLESFAQHIRKRVSLYTASCLVNNCSKGCLQFLDIPRIWRREVQRRPMIEGNFIISVKSPEMICISVEFRSEKPKIPFKTSIFGLI</sequence>
<reference evidence="1" key="2">
    <citation type="submission" date="2017-11" db="EMBL/GenBank/DDBJ databases">
        <title>Coralsnake Venomics: Analyses of Venom Gland Transcriptomes and Proteomes of Six Brazilian Taxa.</title>
        <authorList>
            <person name="Aird S.D."/>
            <person name="Jorge da Silva N."/>
            <person name="Qiu L."/>
            <person name="Villar-Briones A."/>
            <person name="Aparecida-Saddi V."/>
            <person name="Campos-Telles M.P."/>
            <person name="Grau M."/>
            <person name="Mikheyev A.S."/>
        </authorList>
    </citation>
    <scope>NUCLEOTIDE SEQUENCE</scope>
    <source>
        <tissue evidence="1">Venom_gland</tissue>
    </source>
</reference>
<evidence type="ECO:0000313" key="1">
    <source>
        <dbReference type="EMBL" id="LAA80992.1"/>
    </source>
</evidence>
<accession>A0A2D4I9V9</accession>
<name>A0A2D4I9V9_MICLE</name>
<reference evidence="1" key="1">
    <citation type="submission" date="2017-07" db="EMBL/GenBank/DDBJ databases">
        <authorList>
            <person name="Mikheyev A."/>
            <person name="Grau M."/>
        </authorList>
    </citation>
    <scope>NUCLEOTIDE SEQUENCE</scope>
    <source>
        <tissue evidence="1">Venom_gland</tissue>
    </source>
</reference>
<proteinExistence type="predicted"/>
<dbReference type="EMBL" id="IACK01083183">
    <property type="protein sequence ID" value="LAA80992.1"/>
    <property type="molecule type" value="Transcribed_RNA"/>
</dbReference>
<organism evidence="1">
    <name type="scientific">Micrurus lemniscatus lemniscatus</name>
    <dbReference type="NCBI Taxonomy" id="129467"/>
    <lineage>
        <taxon>Eukaryota</taxon>
        <taxon>Metazoa</taxon>
        <taxon>Chordata</taxon>
        <taxon>Craniata</taxon>
        <taxon>Vertebrata</taxon>
        <taxon>Euteleostomi</taxon>
        <taxon>Lepidosauria</taxon>
        <taxon>Squamata</taxon>
        <taxon>Bifurcata</taxon>
        <taxon>Unidentata</taxon>
        <taxon>Episquamata</taxon>
        <taxon>Toxicofera</taxon>
        <taxon>Serpentes</taxon>
        <taxon>Colubroidea</taxon>
        <taxon>Elapidae</taxon>
        <taxon>Elapinae</taxon>
        <taxon>Micrurus</taxon>
    </lineage>
</organism>
<protein>
    <submittedName>
        <fullName evidence="1">Uncharacterized protein</fullName>
    </submittedName>
</protein>
<dbReference type="AlphaFoldDB" id="A0A2D4I9V9"/>